<feature type="repeat" description="NHL" evidence="2">
    <location>
        <begin position="196"/>
        <end position="231"/>
    </location>
</feature>
<dbReference type="AlphaFoldDB" id="A0A845G1V2"/>
<dbReference type="InterPro" id="IPR011055">
    <property type="entry name" value="Dup_hybrid_motif"/>
</dbReference>
<evidence type="ECO:0000313" key="4">
    <source>
        <dbReference type="Proteomes" id="UP000470302"/>
    </source>
</evidence>
<evidence type="ECO:0000256" key="2">
    <source>
        <dbReference type="PROSITE-ProRule" id="PRU00504"/>
    </source>
</evidence>
<organism evidence="3 4">
    <name type="scientific">Duganella vulcania</name>
    <dbReference type="NCBI Taxonomy" id="2692166"/>
    <lineage>
        <taxon>Bacteria</taxon>
        <taxon>Pseudomonadati</taxon>
        <taxon>Pseudomonadota</taxon>
        <taxon>Betaproteobacteria</taxon>
        <taxon>Burkholderiales</taxon>
        <taxon>Oxalobacteraceae</taxon>
        <taxon>Telluria group</taxon>
        <taxon>Duganella</taxon>
    </lineage>
</organism>
<gene>
    <name evidence="3" type="ORF">GTP91_11640</name>
</gene>
<dbReference type="PROSITE" id="PS51125">
    <property type="entry name" value="NHL"/>
    <property type="match status" value="4"/>
</dbReference>
<feature type="repeat" description="NHL" evidence="2">
    <location>
        <begin position="255"/>
        <end position="285"/>
    </location>
</feature>
<proteinExistence type="predicted"/>
<dbReference type="CDD" id="cd14953">
    <property type="entry name" value="NHL_like_1"/>
    <property type="match status" value="1"/>
</dbReference>
<reference evidence="3 4" key="1">
    <citation type="submission" date="2020-01" db="EMBL/GenBank/DDBJ databases">
        <title>Novel species isolated from a subtropical stream in China.</title>
        <authorList>
            <person name="Lu H."/>
        </authorList>
    </citation>
    <scope>NUCLEOTIDE SEQUENCE [LARGE SCALE GENOMIC DNA]</scope>
    <source>
        <strain evidence="3 4">FT82W</strain>
    </source>
</reference>
<dbReference type="PANTHER" id="PTHR46388:SF2">
    <property type="entry name" value="NHL REPEAT-CONTAINING PROTEIN 2"/>
    <property type="match status" value="1"/>
</dbReference>
<dbReference type="InterPro" id="IPR001258">
    <property type="entry name" value="NHL_repeat"/>
</dbReference>
<accession>A0A845G1V2</accession>
<name>A0A845G1V2_9BURK</name>
<protein>
    <submittedName>
        <fullName evidence="3">Gluconolaconase</fullName>
    </submittedName>
</protein>
<evidence type="ECO:0000313" key="3">
    <source>
        <dbReference type="EMBL" id="MYM87831.1"/>
    </source>
</evidence>
<keyword evidence="1" id="KW-0677">Repeat</keyword>
<dbReference type="PANTHER" id="PTHR46388">
    <property type="entry name" value="NHL REPEAT-CONTAINING PROTEIN 2"/>
    <property type="match status" value="1"/>
</dbReference>
<dbReference type="InterPro" id="IPR011042">
    <property type="entry name" value="6-blade_b-propeller_TolB-like"/>
</dbReference>
<comment type="caution">
    <text evidence="3">The sequence shown here is derived from an EMBL/GenBank/DDBJ whole genome shotgun (WGS) entry which is preliminary data.</text>
</comment>
<dbReference type="Gene3D" id="2.40.10.500">
    <property type="match status" value="1"/>
</dbReference>
<dbReference type="Proteomes" id="UP000470302">
    <property type="component" value="Unassembled WGS sequence"/>
</dbReference>
<evidence type="ECO:0000256" key="1">
    <source>
        <dbReference type="ARBA" id="ARBA00022737"/>
    </source>
</evidence>
<dbReference type="SUPFAM" id="SSF101898">
    <property type="entry name" value="NHL repeat"/>
    <property type="match status" value="1"/>
</dbReference>
<feature type="repeat" description="NHL" evidence="2">
    <location>
        <begin position="147"/>
        <end position="177"/>
    </location>
</feature>
<dbReference type="EMBL" id="WWCW01000032">
    <property type="protein sequence ID" value="MYM87831.1"/>
    <property type="molecule type" value="Genomic_DNA"/>
</dbReference>
<dbReference type="Gene3D" id="2.120.10.30">
    <property type="entry name" value="TolB, C-terminal domain"/>
    <property type="match status" value="2"/>
</dbReference>
<feature type="repeat" description="NHL" evidence="2">
    <location>
        <begin position="87"/>
        <end position="124"/>
    </location>
</feature>
<dbReference type="Pfam" id="PF01436">
    <property type="entry name" value="NHL"/>
    <property type="match status" value="4"/>
</dbReference>
<dbReference type="Gene3D" id="2.70.70.10">
    <property type="entry name" value="Glucose Permease (Domain IIA)"/>
    <property type="match status" value="1"/>
</dbReference>
<sequence>MPGRSGRIFSSDQLLGFCNVTPSQFKLIAAALAVGGALGGGGAAYILTHQQGAGVAKPAVPQGTQPHWRARVTSIAGDGMPGANNGRGRGTRFADPFGVAVDGAGNVYVADGGDNNRIRKIAPDGTTTTLAGAVEGYAEGPGKAAAFNTPSGLAIDAAGNLYVADTGNNAIRKVTPDGTVSTLAGDGLAGDKDGRGAAAQFNGPVGVAVDAAGVVYVADTYNDRIRRIAPNGDVTTVAGGRRAGDVDGPGAQALFNGPTGLALGAAGELYIADTGNHAIRKLGKDGSVSTVAQAKDGDRSPPLESPIGLARTADGFLYVTSNAHGRLAQITPAGEVLALEDVDHPAQPGYGADGGVRFYAPRGLALARDGSLYVADSATFRVHRVALARDGEAAAPDEPLSGIPAHGATMPWPVKPQDKPHEVVGLMGEVRGNFDGESRDHFHAGLDVQAAIGTPVLAVTAGKISDPLASWGYGELSEGLALDGMRYIHMRVGRGANDKPLDPRFQLLKDEKGVPSAVRVKRGTRFVVGEALGTVNRMAHVHLDYLPNGDVLNPLSLPFVDLEDTIAPQIQSITLADGSGKPLKDKVDGRLMVPRSLGEVQIIVDAFDQMNGNQARRRLGLYKLGYQLLNADGEIIPGMGQPLITQLYDRLPRNRDAVKLAYSATSGITVHGAAETRFSYAINNTLIHGKLTPGGWKVGALGPGNYTLRITAEDYAGNAATKGRDVLITVD</sequence>